<keyword evidence="1" id="KW-0812">Transmembrane</keyword>
<evidence type="ECO:0000256" key="1">
    <source>
        <dbReference type="SAM" id="Phobius"/>
    </source>
</evidence>
<dbReference type="Proteomes" id="UP000029109">
    <property type="component" value="Unassembled WGS sequence"/>
</dbReference>
<evidence type="ECO:0000313" key="2">
    <source>
        <dbReference type="EMBL" id="KFI83921.1"/>
    </source>
</evidence>
<keyword evidence="1" id="KW-0472">Membrane</keyword>
<evidence type="ECO:0000313" key="3">
    <source>
        <dbReference type="Proteomes" id="UP000029109"/>
    </source>
</evidence>
<dbReference type="RefSeq" id="WP_196818682.1">
    <property type="nucleotide sequence ID" value="NZ_CAWVAC010000001.1"/>
</dbReference>
<protein>
    <submittedName>
        <fullName evidence="2">Uncharacterized protein</fullName>
    </submittedName>
</protein>
<gene>
    <name evidence="2" type="ORF">BPULL_0662</name>
</gene>
<reference evidence="2 3" key="1">
    <citation type="submission" date="2014-03" db="EMBL/GenBank/DDBJ databases">
        <title>Genomics of Bifidobacteria.</title>
        <authorList>
            <person name="Ventura M."/>
            <person name="Milani C."/>
            <person name="Lugli G.A."/>
        </authorList>
    </citation>
    <scope>NUCLEOTIDE SEQUENCE [LARGE SCALE GENOMIC DNA]</scope>
    <source>
        <strain evidence="2 3">LMG 21816</strain>
    </source>
</reference>
<name>A0A7V8KRP7_9BIFI</name>
<organism evidence="2 3">
    <name type="scientific">Bifidobacterium pullorum</name>
    <dbReference type="NCBI Taxonomy" id="78448"/>
    <lineage>
        <taxon>Bacteria</taxon>
        <taxon>Bacillati</taxon>
        <taxon>Actinomycetota</taxon>
        <taxon>Actinomycetes</taxon>
        <taxon>Bifidobacteriales</taxon>
        <taxon>Bifidobacteriaceae</taxon>
        <taxon>Bifidobacterium</taxon>
    </lineage>
</organism>
<dbReference type="AlphaFoldDB" id="A0A7V8KRP7"/>
<sequence>MGQLLKLISEHSTAINAITAAVTALVAVVGIFLTCFSIWSTNEGNRIANEQFQYERAKNHEEEERSQAVLVSAWINPNVNRCRDDVVNSQSVIIVNNAGSQPVYDVVITTGAIQGAAPSVLTGDDVAVPVGTLPPGQYEICVPMPSPGMHTRFNAAIGFTDTYGQSWIRDAAGKLSKVKKRPYEYFDLSLPIEGWGTLTPVVQ</sequence>
<feature type="transmembrane region" description="Helical" evidence="1">
    <location>
        <begin position="14"/>
        <end position="39"/>
    </location>
</feature>
<accession>A0A7V8KRP7</accession>
<dbReference type="EMBL" id="JGZJ01000004">
    <property type="protein sequence ID" value="KFI83921.1"/>
    <property type="molecule type" value="Genomic_DNA"/>
</dbReference>
<proteinExistence type="predicted"/>
<comment type="caution">
    <text evidence="2">The sequence shown here is derived from an EMBL/GenBank/DDBJ whole genome shotgun (WGS) entry which is preliminary data.</text>
</comment>
<keyword evidence="1" id="KW-1133">Transmembrane helix</keyword>